<proteinExistence type="predicted"/>
<dbReference type="AlphaFoldDB" id="A0A916WQB8"/>
<reference evidence="1" key="2">
    <citation type="submission" date="2020-09" db="EMBL/GenBank/DDBJ databases">
        <authorList>
            <person name="Sun Q."/>
            <person name="Zhou Y."/>
        </authorList>
    </citation>
    <scope>NUCLEOTIDE SEQUENCE</scope>
    <source>
        <strain evidence="1">CGMCC 1.15330</strain>
    </source>
</reference>
<comment type="caution">
    <text evidence="1">The sequence shown here is derived from an EMBL/GenBank/DDBJ whole genome shotgun (WGS) entry which is preliminary data.</text>
</comment>
<dbReference type="Proteomes" id="UP000623067">
    <property type="component" value="Unassembled WGS sequence"/>
</dbReference>
<accession>A0A916WQB8</accession>
<evidence type="ECO:0000313" key="1">
    <source>
        <dbReference type="EMBL" id="GGB24481.1"/>
    </source>
</evidence>
<reference evidence="1" key="1">
    <citation type="journal article" date="2014" name="Int. J. Syst. Evol. Microbiol.">
        <title>Complete genome sequence of Corynebacterium casei LMG S-19264T (=DSM 44701T), isolated from a smear-ripened cheese.</title>
        <authorList>
            <consortium name="US DOE Joint Genome Institute (JGI-PGF)"/>
            <person name="Walter F."/>
            <person name="Albersmeier A."/>
            <person name="Kalinowski J."/>
            <person name="Ruckert C."/>
        </authorList>
    </citation>
    <scope>NUCLEOTIDE SEQUENCE</scope>
    <source>
        <strain evidence="1">CGMCC 1.15330</strain>
    </source>
</reference>
<name>A0A916WQB8_9SPHN</name>
<sequence length="105" mass="10945">MAAVDDRPATHAALIARIAALDVRAPYCDASVLTREVEALRHASHLAGFDAAVTVAHFIGTALLRGGNPGVHGWLSLLAQAIDCETQDLAACDLWATACAERLAA</sequence>
<protein>
    <submittedName>
        <fullName evidence="1">Uncharacterized protein</fullName>
    </submittedName>
</protein>
<organism evidence="1 2">
    <name type="scientific">Sphingomonas metalli</name>
    <dbReference type="NCBI Taxonomy" id="1779358"/>
    <lineage>
        <taxon>Bacteria</taxon>
        <taxon>Pseudomonadati</taxon>
        <taxon>Pseudomonadota</taxon>
        <taxon>Alphaproteobacteria</taxon>
        <taxon>Sphingomonadales</taxon>
        <taxon>Sphingomonadaceae</taxon>
        <taxon>Sphingomonas</taxon>
    </lineage>
</organism>
<dbReference type="EMBL" id="BMIH01000002">
    <property type="protein sequence ID" value="GGB24481.1"/>
    <property type="molecule type" value="Genomic_DNA"/>
</dbReference>
<gene>
    <name evidence="1" type="ORF">GCM10011380_12540</name>
</gene>
<evidence type="ECO:0000313" key="2">
    <source>
        <dbReference type="Proteomes" id="UP000623067"/>
    </source>
</evidence>
<keyword evidence="2" id="KW-1185">Reference proteome</keyword>